<dbReference type="InterPro" id="IPR019787">
    <property type="entry name" value="Znf_PHD-finger"/>
</dbReference>
<dbReference type="EMBL" id="KD176835">
    <property type="protein sequence ID" value="EMS54918.1"/>
    <property type="molecule type" value="Genomic_DNA"/>
</dbReference>
<feature type="compositionally biased region" description="Basic and acidic residues" evidence="1">
    <location>
        <begin position="12"/>
        <end position="38"/>
    </location>
</feature>
<dbReference type="OMA" id="MSACALS"/>
<dbReference type="Gene3D" id="3.30.40.10">
    <property type="entry name" value="Zinc/RING finger domain, C3HC4 (zinc finger)"/>
    <property type="match status" value="1"/>
</dbReference>
<dbReference type="InterPro" id="IPR001965">
    <property type="entry name" value="Znf_PHD"/>
</dbReference>
<dbReference type="GO" id="GO:0008168">
    <property type="term" value="F:methyltransferase activity"/>
    <property type="evidence" value="ECO:0007669"/>
    <property type="project" value="UniProtKB-KW"/>
</dbReference>
<sequence>MTPKWSECPSNSHRELSLHENENKDGNVYKRRKMDKDSNSLVADEEVKELTIQSCTTSEDHSSLLLPVINPSYPVFSNLMAGKIDPVLELEEPAGVSLEPNSGVNERCSVSSMPPSSVILDKKDASVWSSSNIRPTEPTTELTSARDLCIAILRKDGLITESQTKIVSEESTDRNANHLVTCNACGSLDVPLKMLICDSCEAAFHLPCCIPCIKVVPAGEWYCQPCLKKKPKSLYGQLLEGKVRSSGNMDQRPHGMSHIEYMFKDVESYVTGVRLGGDFQAEVPEWYGPISRRTSLGRNPFRDVPYRDQGVVLNGQGSGHPPPGGVLYLDLDTVISEQGSGHCILSGAISTPGCSEKCARVFAFDSMSAKARIVARTKWWKLKAFKERVIKEGSWEEGGDANNMWTKVATCVWKVALEEFEKAIKEKKGCFKCPHLDMSADNTEYKVAKKTTKLNRTKTEYTRCGFCITRHEEEENVGQLKWRHVQQLGVAEMHTLRWICGHTRKDWVQNDDIRDRVGVAQIEENFVQYRLRWFGHIQHSRRHAATLLAAGHPARTARDRRQHEWHHDVPHALHPDELAGAHAAMLAEPGFATWFCSKNNQNKSSSSTGNWVQCREVLSTGDPNKPVICGKWRRRNTAAEGRIQQRKRSRMLLATTAGNGGSVGGGCGLVPGHPYMLVSQMIGIVFVVFSGIQLMLIVLFHS</sequence>
<keyword evidence="2" id="KW-1133">Transmembrane helix</keyword>
<dbReference type="AlphaFoldDB" id="M7YVZ2"/>
<keyword evidence="2" id="KW-0472">Membrane</keyword>
<evidence type="ECO:0000313" key="3">
    <source>
        <dbReference type="EMBL" id="EMS54918.1"/>
    </source>
</evidence>
<protein>
    <submittedName>
        <fullName evidence="3">Lysine-specific demethylase 5B</fullName>
    </submittedName>
</protein>
<dbReference type="InterPro" id="IPR011011">
    <property type="entry name" value="Znf_FYVE_PHD"/>
</dbReference>
<dbReference type="eggNOG" id="ENOG502QR8P">
    <property type="taxonomic scope" value="Eukaryota"/>
</dbReference>
<evidence type="ECO:0000256" key="1">
    <source>
        <dbReference type="SAM" id="MobiDB-lite"/>
    </source>
</evidence>
<dbReference type="PROSITE" id="PS01359">
    <property type="entry name" value="ZF_PHD_1"/>
    <property type="match status" value="1"/>
</dbReference>
<organism evidence="3">
    <name type="scientific">Triticum urartu</name>
    <name type="common">Red wild einkorn</name>
    <name type="synonym">Crithodium urartu</name>
    <dbReference type="NCBI Taxonomy" id="4572"/>
    <lineage>
        <taxon>Eukaryota</taxon>
        <taxon>Viridiplantae</taxon>
        <taxon>Streptophyta</taxon>
        <taxon>Embryophyta</taxon>
        <taxon>Tracheophyta</taxon>
        <taxon>Spermatophyta</taxon>
        <taxon>Magnoliopsida</taxon>
        <taxon>Liliopsida</taxon>
        <taxon>Poales</taxon>
        <taxon>Poaceae</taxon>
        <taxon>BOP clade</taxon>
        <taxon>Pooideae</taxon>
        <taxon>Triticodae</taxon>
        <taxon>Triticeae</taxon>
        <taxon>Triticinae</taxon>
        <taxon>Triticum</taxon>
    </lineage>
</organism>
<name>M7YVZ2_TRIUA</name>
<dbReference type="GO" id="GO:0032259">
    <property type="term" value="P:methylation"/>
    <property type="evidence" value="ECO:0007669"/>
    <property type="project" value="UniProtKB-KW"/>
</dbReference>
<feature type="transmembrane region" description="Helical" evidence="2">
    <location>
        <begin position="677"/>
        <end position="700"/>
    </location>
</feature>
<evidence type="ECO:0000256" key="2">
    <source>
        <dbReference type="SAM" id="Phobius"/>
    </source>
</evidence>
<accession>M7YVZ2</accession>
<keyword evidence="2" id="KW-0812">Transmembrane</keyword>
<dbReference type="SMART" id="SM00249">
    <property type="entry name" value="PHD"/>
    <property type="match status" value="1"/>
</dbReference>
<gene>
    <name evidence="3" type="ORF">TRIUR3_21483</name>
</gene>
<dbReference type="Pfam" id="PF00628">
    <property type="entry name" value="PHD"/>
    <property type="match status" value="1"/>
</dbReference>
<feature type="region of interest" description="Disordered" evidence="1">
    <location>
        <begin position="1"/>
        <end position="40"/>
    </location>
</feature>
<keyword evidence="3" id="KW-0489">Methyltransferase</keyword>
<dbReference type="InterPro" id="IPR013083">
    <property type="entry name" value="Znf_RING/FYVE/PHD"/>
</dbReference>
<dbReference type="PROSITE" id="PS50016">
    <property type="entry name" value="ZF_PHD_2"/>
    <property type="match status" value="1"/>
</dbReference>
<dbReference type="SUPFAM" id="SSF57903">
    <property type="entry name" value="FYVE/PHD zinc finger"/>
    <property type="match status" value="1"/>
</dbReference>
<keyword evidence="3" id="KW-0808">Transferase</keyword>
<reference evidence="3" key="1">
    <citation type="journal article" date="2013" name="Nature">
        <title>Draft genome of the wheat A-genome progenitor Triticum urartu.</title>
        <authorList>
            <person name="Ling H.Q."/>
            <person name="Zhao S."/>
            <person name="Liu D."/>
            <person name="Wang J."/>
            <person name="Sun H."/>
            <person name="Zhang C."/>
            <person name="Fan H."/>
            <person name="Li D."/>
            <person name="Dong L."/>
            <person name="Tao Y."/>
            <person name="Gao C."/>
            <person name="Wu H."/>
            <person name="Li Y."/>
            <person name="Cui Y."/>
            <person name="Guo X."/>
            <person name="Zheng S."/>
            <person name="Wang B."/>
            <person name="Yu K."/>
            <person name="Liang Q."/>
            <person name="Yang W."/>
            <person name="Lou X."/>
            <person name="Chen J."/>
            <person name="Feng M."/>
            <person name="Jian J."/>
            <person name="Zhang X."/>
            <person name="Luo G."/>
            <person name="Jiang Y."/>
            <person name="Liu J."/>
            <person name="Wang Z."/>
            <person name="Sha Y."/>
            <person name="Zhang B."/>
            <person name="Wu H."/>
            <person name="Tang D."/>
            <person name="Shen Q."/>
            <person name="Xue P."/>
            <person name="Zou S."/>
            <person name="Wang X."/>
            <person name="Liu X."/>
            <person name="Wang F."/>
            <person name="Yang Y."/>
            <person name="An X."/>
            <person name="Dong Z."/>
            <person name="Zhang K."/>
            <person name="Zhang X."/>
            <person name="Luo M.C."/>
            <person name="Dvorak J."/>
            <person name="Tong Y."/>
            <person name="Wang J."/>
            <person name="Yang H."/>
            <person name="Li Z."/>
            <person name="Wang D."/>
            <person name="Zhang A."/>
            <person name="Wang J."/>
        </authorList>
    </citation>
    <scope>NUCLEOTIDE SEQUENCE</scope>
</reference>
<proteinExistence type="predicted"/>
<dbReference type="InterPro" id="IPR019786">
    <property type="entry name" value="Zinc_finger_PHD-type_CS"/>
</dbReference>